<evidence type="ECO:0000256" key="3">
    <source>
        <dbReference type="ARBA" id="ARBA00007186"/>
    </source>
</evidence>
<sequence length="511" mass="57139">MTTYTRIPEGEQASISINPKHTISRISKYTYGGFTEHMGRCIYGGIYDPGNPLSDDKGFRKDVIGAMQELKVPVVRYPGGNFVATYHWLDGVGPRDQRPRRPELAWDGVETNEFGTDEFLQWCEVVGTEPYLCLNFGTGTLDEALGWVEYCNGTGNTHYANMRRKNGREEPYKVKYWALGNEVYGPWQVAQMTKEDYAKKAYQWAKALKLFDSSMVLILCGENGFNTWDSYVIKECIRFDQHGLGGDKTATLIDMHSIHLYTASPEHLENATAPRAAERAIEITAGLIDLARIENGVPNTVPKQKICFDEWNVWDPFRAPGDQGAEESYNLSDALAVGVWLNVFVRQSKHIGMANIAQSVNVISPLMTHEKGLTKQTTWWPLLLFCKYMHGSTLAVHLSCQEYEGSTKPKWLRGTMDTPWLDVSAAIDDEGVVSLAVVNIHPDNEFKVKLDGVTKGAAVTVYTVSGDNVAVVNTAEDENKVGIHKGTWDASEGSFVFPKHSLSMLRWSAKQ</sequence>
<comment type="pathway">
    <text evidence="2">Glycan metabolism; L-arabinan degradation.</text>
</comment>
<comment type="caution">
    <text evidence="10">The sequence shown here is derived from an EMBL/GenBank/DDBJ whole genome shotgun (WGS) entry which is preliminary data.</text>
</comment>
<protein>
    <recommendedName>
        <fullName evidence="4">non-reducing end alpha-L-arabinofuranosidase</fullName>
        <ecNumber evidence="4">3.2.1.55</ecNumber>
    </recommendedName>
</protein>
<dbReference type="InterPro" id="IPR017853">
    <property type="entry name" value="GH"/>
</dbReference>
<keyword evidence="6" id="KW-0119">Carbohydrate metabolism</keyword>
<proteinExistence type="inferred from homology"/>
<evidence type="ECO:0000313" key="10">
    <source>
        <dbReference type="EMBL" id="KAK0738966.1"/>
    </source>
</evidence>
<comment type="similarity">
    <text evidence="3">Belongs to the glycosyl hydrolase 51 family.</text>
</comment>
<keyword evidence="5 10" id="KW-0378">Hydrolase</keyword>
<dbReference type="PANTHER" id="PTHR43576:SF3">
    <property type="entry name" value="ALPHA-L-ARABINOFURANOSIDASE C"/>
    <property type="match status" value="1"/>
</dbReference>
<feature type="domain" description="Alpha-L-arabinofuranosidase C-terminal" evidence="9">
    <location>
        <begin position="309"/>
        <end position="501"/>
    </location>
</feature>
<evidence type="ECO:0000313" key="11">
    <source>
        <dbReference type="Proteomes" id="UP001172155"/>
    </source>
</evidence>
<reference evidence="10" key="1">
    <citation type="submission" date="2023-06" db="EMBL/GenBank/DDBJ databases">
        <title>Genome-scale phylogeny and comparative genomics of the fungal order Sordariales.</title>
        <authorList>
            <consortium name="Lawrence Berkeley National Laboratory"/>
            <person name="Hensen N."/>
            <person name="Bonometti L."/>
            <person name="Westerberg I."/>
            <person name="Brannstrom I.O."/>
            <person name="Guillou S."/>
            <person name="Cros-Aarteil S."/>
            <person name="Calhoun S."/>
            <person name="Haridas S."/>
            <person name="Kuo A."/>
            <person name="Mondo S."/>
            <person name="Pangilinan J."/>
            <person name="Riley R."/>
            <person name="LaButti K."/>
            <person name="Andreopoulos B."/>
            <person name="Lipzen A."/>
            <person name="Chen C."/>
            <person name="Yanf M."/>
            <person name="Daum C."/>
            <person name="Ng V."/>
            <person name="Clum A."/>
            <person name="Steindorff A."/>
            <person name="Ohm R."/>
            <person name="Martin F."/>
            <person name="Silar P."/>
            <person name="Natvig D."/>
            <person name="Lalanne C."/>
            <person name="Gautier V."/>
            <person name="Ament-velasquez S.L."/>
            <person name="Kruys A."/>
            <person name="Hutchinson M.I."/>
            <person name="Powell A.J."/>
            <person name="Barry K."/>
            <person name="Miller A.N."/>
            <person name="Grigoriev I.V."/>
            <person name="Debuchy R."/>
            <person name="Gladieux P."/>
            <person name="Thoren M.H."/>
            <person name="Johannesson H."/>
        </authorList>
    </citation>
    <scope>NUCLEOTIDE SEQUENCE</scope>
    <source>
        <strain evidence="10">SMH3187-1</strain>
    </source>
</reference>
<dbReference type="GO" id="GO:0000272">
    <property type="term" value="P:polysaccharide catabolic process"/>
    <property type="evidence" value="ECO:0007669"/>
    <property type="project" value="TreeGrafter"/>
</dbReference>
<dbReference type="Gene3D" id="3.20.20.80">
    <property type="entry name" value="Glycosidases"/>
    <property type="match status" value="1"/>
</dbReference>
<evidence type="ECO:0000256" key="4">
    <source>
        <dbReference type="ARBA" id="ARBA00012670"/>
    </source>
</evidence>
<evidence type="ECO:0000256" key="8">
    <source>
        <dbReference type="ARBA" id="ARBA00037415"/>
    </source>
</evidence>
<evidence type="ECO:0000259" key="9">
    <source>
        <dbReference type="SMART" id="SM00813"/>
    </source>
</evidence>
<dbReference type="InterPro" id="IPR013780">
    <property type="entry name" value="Glyco_hydro_b"/>
</dbReference>
<keyword evidence="7" id="KW-0326">Glycosidase</keyword>
<evidence type="ECO:0000256" key="1">
    <source>
        <dbReference type="ARBA" id="ARBA00001462"/>
    </source>
</evidence>
<dbReference type="EMBL" id="JAUKUD010000007">
    <property type="protein sequence ID" value="KAK0738966.1"/>
    <property type="molecule type" value="Genomic_DNA"/>
</dbReference>
<evidence type="ECO:0000256" key="2">
    <source>
        <dbReference type="ARBA" id="ARBA00004834"/>
    </source>
</evidence>
<evidence type="ECO:0000256" key="5">
    <source>
        <dbReference type="ARBA" id="ARBA00022801"/>
    </source>
</evidence>
<dbReference type="SUPFAM" id="SSF51445">
    <property type="entry name" value="(Trans)glycosidases"/>
    <property type="match status" value="1"/>
</dbReference>
<dbReference type="GO" id="GO:0046373">
    <property type="term" value="P:L-arabinose metabolic process"/>
    <property type="evidence" value="ECO:0007669"/>
    <property type="project" value="InterPro"/>
</dbReference>
<dbReference type="InterPro" id="IPR010720">
    <property type="entry name" value="Alpha-L-AF_C"/>
</dbReference>
<dbReference type="SUPFAM" id="SSF51011">
    <property type="entry name" value="Glycosyl hydrolase domain"/>
    <property type="match status" value="1"/>
</dbReference>
<evidence type="ECO:0000256" key="7">
    <source>
        <dbReference type="ARBA" id="ARBA00023295"/>
    </source>
</evidence>
<dbReference type="InterPro" id="IPR055235">
    <property type="entry name" value="ASD1_cat"/>
</dbReference>
<keyword evidence="11" id="KW-1185">Reference proteome</keyword>
<evidence type="ECO:0000256" key="6">
    <source>
        <dbReference type="ARBA" id="ARBA00023277"/>
    </source>
</evidence>
<name>A0AA40EHW8_9PEZI</name>
<dbReference type="AlphaFoldDB" id="A0AA40EHW8"/>
<organism evidence="10 11">
    <name type="scientific">Schizothecium vesticola</name>
    <dbReference type="NCBI Taxonomy" id="314040"/>
    <lineage>
        <taxon>Eukaryota</taxon>
        <taxon>Fungi</taxon>
        <taxon>Dikarya</taxon>
        <taxon>Ascomycota</taxon>
        <taxon>Pezizomycotina</taxon>
        <taxon>Sordariomycetes</taxon>
        <taxon>Sordariomycetidae</taxon>
        <taxon>Sordariales</taxon>
        <taxon>Schizotheciaceae</taxon>
        <taxon>Schizothecium</taxon>
    </lineage>
</organism>
<comment type="catalytic activity">
    <reaction evidence="1">
        <text>Hydrolysis of terminal non-reducing alpha-L-arabinofuranoside residues in alpha-L-arabinosides.</text>
        <dbReference type="EC" id="3.2.1.55"/>
    </reaction>
</comment>
<dbReference type="SMART" id="SM00813">
    <property type="entry name" value="Alpha-L-AF_C"/>
    <property type="match status" value="1"/>
</dbReference>
<dbReference type="PANTHER" id="PTHR43576">
    <property type="entry name" value="ALPHA-L-ARABINOFURANOSIDASE C-RELATED"/>
    <property type="match status" value="1"/>
</dbReference>
<dbReference type="Pfam" id="PF06964">
    <property type="entry name" value="Alpha-L-AF_C"/>
    <property type="match status" value="1"/>
</dbReference>
<comment type="function">
    <text evidence="8">Alpha-L-arabinofuranosidase involved in the degradation of arabinoxylan, a major component of plant hemicellulose. Acts only on small linear 1,5-alpha-linked L-arabinofuranosyl oligosaccharides.</text>
</comment>
<dbReference type="GO" id="GO:0046556">
    <property type="term" value="F:alpha-L-arabinofuranosidase activity"/>
    <property type="evidence" value="ECO:0007669"/>
    <property type="project" value="UniProtKB-EC"/>
</dbReference>
<dbReference type="Gene3D" id="2.60.40.1180">
    <property type="entry name" value="Golgi alpha-mannosidase II"/>
    <property type="match status" value="1"/>
</dbReference>
<dbReference type="Pfam" id="PF22848">
    <property type="entry name" value="ASD1_dom"/>
    <property type="match status" value="1"/>
</dbReference>
<dbReference type="Proteomes" id="UP001172155">
    <property type="component" value="Unassembled WGS sequence"/>
</dbReference>
<accession>A0AA40EHW8</accession>
<dbReference type="EC" id="3.2.1.55" evidence="4"/>
<gene>
    <name evidence="10" type="ORF">B0T18DRAFT_256286</name>
</gene>